<keyword evidence="17" id="KW-0573">Peptidoglycan synthesis</keyword>
<dbReference type="Pfam" id="PF17092">
    <property type="entry name" value="PCB_OB"/>
    <property type="match status" value="1"/>
</dbReference>
<evidence type="ECO:0000256" key="25">
    <source>
        <dbReference type="ARBA" id="ARBA00049902"/>
    </source>
</evidence>
<comment type="catalytic activity">
    <reaction evidence="23">
        <text>Preferential cleavage: (Ac)2-L-Lys-D-Ala-|-D-Ala. Also transpeptidation of peptidyl-alanyl moieties that are N-acyl substituents of D-alanine.</text>
        <dbReference type="EC" id="3.4.16.4"/>
    </reaction>
</comment>
<dbReference type="Pfam" id="PF00905">
    <property type="entry name" value="Transpeptidase"/>
    <property type="match status" value="1"/>
</dbReference>
<evidence type="ECO:0000256" key="16">
    <source>
        <dbReference type="ARBA" id="ARBA00022968"/>
    </source>
</evidence>
<evidence type="ECO:0000259" key="29">
    <source>
        <dbReference type="Pfam" id="PF00912"/>
    </source>
</evidence>
<keyword evidence="20" id="KW-0046">Antibiotic resistance</keyword>
<dbReference type="STRING" id="1503054.WT74_01920"/>
<evidence type="ECO:0000256" key="2">
    <source>
        <dbReference type="ARBA" id="ARBA00004752"/>
    </source>
</evidence>
<evidence type="ECO:0000256" key="6">
    <source>
        <dbReference type="ARBA" id="ARBA00018638"/>
    </source>
</evidence>
<dbReference type="NCBIfam" id="TIGR02074">
    <property type="entry name" value="PBP_1a_fam"/>
    <property type="match status" value="1"/>
</dbReference>
<evidence type="ECO:0000256" key="12">
    <source>
        <dbReference type="ARBA" id="ARBA00022679"/>
    </source>
</evidence>
<evidence type="ECO:0000313" key="32">
    <source>
        <dbReference type="Proteomes" id="UP000068603"/>
    </source>
</evidence>
<evidence type="ECO:0000256" key="22">
    <source>
        <dbReference type="ARBA" id="ARBA00023316"/>
    </source>
</evidence>
<dbReference type="InterPro" id="IPR036950">
    <property type="entry name" value="PBP_transglycosylase"/>
</dbReference>
<reference evidence="31 32" key="1">
    <citation type="submission" date="2015-11" db="EMBL/GenBank/DDBJ databases">
        <title>Expanding the genomic diversity of Burkholderia species for the development of highly accurate diagnostics.</title>
        <authorList>
            <person name="Sahl J."/>
            <person name="Keim P."/>
            <person name="Wagner D."/>
        </authorList>
    </citation>
    <scope>NUCLEOTIDE SEQUENCE [LARGE SCALE GENOMIC DNA]</scope>
    <source>
        <strain evidence="31 32">MSMB1960WGS</strain>
    </source>
</reference>
<evidence type="ECO:0000259" key="28">
    <source>
        <dbReference type="Pfam" id="PF00905"/>
    </source>
</evidence>
<evidence type="ECO:0000256" key="5">
    <source>
        <dbReference type="ARBA" id="ARBA00012448"/>
    </source>
</evidence>
<comment type="caution">
    <text evidence="31">The sequence shown here is derived from an EMBL/GenBank/DDBJ whole genome shotgun (WGS) entry which is preliminary data.</text>
</comment>
<keyword evidence="11" id="KW-0328">Glycosyltransferase</keyword>
<keyword evidence="7" id="KW-1003">Cell membrane</keyword>
<evidence type="ECO:0000256" key="19">
    <source>
        <dbReference type="ARBA" id="ARBA00023136"/>
    </source>
</evidence>
<evidence type="ECO:0000256" key="24">
    <source>
        <dbReference type="ARBA" id="ARBA00044770"/>
    </source>
</evidence>
<dbReference type="PANTHER" id="PTHR32282:SF27">
    <property type="entry name" value="PENICILLIN-BINDING PROTEIN 1A"/>
    <property type="match status" value="1"/>
</dbReference>
<evidence type="ECO:0000256" key="13">
    <source>
        <dbReference type="ARBA" id="ARBA00022692"/>
    </source>
</evidence>
<dbReference type="EC" id="2.4.99.28" evidence="24"/>
<dbReference type="InterPro" id="IPR001264">
    <property type="entry name" value="Glyco_trans_51"/>
</dbReference>
<feature type="transmembrane region" description="Helical" evidence="27">
    <location>
        <begin position="26"/>
        <end position="50"/>
    </location>
</feature>
<evidence type="ECO:0000256" key="3">
    <source>
        <dbReference type="ARBA" id="ARBA00007090"/>
    </source>
</evidence>
<dbReference type="SUPFAM" id="SSF56601">
    <property type="entry name" value="beta-lactamase/transpeptidase-like"/>
    <property type="match status" value="1"/>
</dbReference>
<dbReference type="InterPro" id="IPR001460">
    <property type="entry name" value="PCN-bd_Tpept"/>
</dbReference>
<keyword evidence="18 27" id="KW-1133">Transmembrane helix</keyword>
<evidence type="ECO:0000256" key="4">
    <source>
        <dbReference type="ARBA" id="ARBA00007739"/>
    </source>
</evidence>
<dbReference type="Gene3D" id="1.10.3810.10">
    <property type="entry name" value="Biosynthetic peptidoglycan transglycosylase-like"/>
    <property type="match status" value="1"/>
</dbReference>
<dbReference type="GO" id="GO:0006508">
    <property type="term" value="P:proteolysis"/>
    <property type="evidence" value="ECO:0007669"/>
    <property type="project" value="UniProtKB-KW"/>
</dbReference>
<evidence type="ECO:0000256" key="15">
    <source>
        <dbReference type="ARBA" id="ARBA00022960"/>
    </source>
</evidence>
<organism evidence="31">
    <name type="scientific">Burkholderia stagnalis</name>
    <dbReference type="NCBI Taxonomy" id="1503054"/>
    <lineage>
        <taxon>Bacteria</taxon>
        <taxon>Pseudomonadati</taxon>
        <taxon>Pseudomonadota</taxon>
        <taxon>Betaproteobacteria</taxon>
        <taxon>Burkholderiales</taxon>
        <taxon>Burkholderiaceae</taxon>
        <taxon>Burkholderia</taxon>
        <taxon>Burkholderia cepacia complex</taxon>
    </lineage>
</organism>
<evidence type="ECO:0000256" key="27">
    <source>
        <dbReference type="SAM" id="Phobius"/>
    </source>
</evidence>
<keyword evidence="9" id="KW-0121">Carboxypeptidase</keyword>
<comment type="catalytic activity">
    <reaction evidence="25">
        <text>[GlcNAc-(1-&gt;4)-Mur2Ac(oyl-L-Ala-gamma-D-Glu-L-Lys-D-Ala-D-Ala)](n)-di-trans,octa-cis-undecaprenyl diphosphate + beta-D-GlcNAc-(1-&gt;4)-Mur2Ac(oyl-L-Ala-gamma-D-Glu-L-Lys-D-Ala-D-Ala)-di-trans,octa-cis-undecaprenyl diphosphate = [GlcNAc-(1-&gt;4)-Mur2Ac(oyl-L-Ala-gamma-D-Glu-L-Lys-D-Ala-D-Ala)](n+1)-di-trans,octa-cis-undecaprenyl diphosphate + di-trans,octa-cis-undecaprenyl diphosphate + H(+)</text>
        <dbReference type="Rhea" id="RHEA:23708"/>
        <dbReference type="Rhea" id="RHEA-COMP:9602"/>
        <dbReference type="Rhea" id="RHEA-COMP:9603"/>
        <dbReference type="ChEBI" id="CHEBI:15378"/>
        <dbReference type="ChEBI" id="CHEBI:58405"/>
        <dbReference type="ChEBI" id="CHEBI:60033"/>
        <dbReference type="ChEBI" id="CHEBI:78435"/>
        <dbReference type="EC" id="2.4.99.28"/>
    </reaction>
</comment>
<evidence type="ECO:0000256" key="9">
    <source>
        <dbReference type="ARBA" id="ARBA00022645"/>
    </source>
</evidence>
<evidence type="ECO:0000256" key="1">
    <source>
        <dbReference type="ARBA" id="ARBA00004249"/>
    </source>
</evidence>
<keyword evidence="16" id="KW-0735">Signal-anchor</keyword>
<dbReference type="FunFam" id="1.10.3810.10:FF:000003">
    <property type="entry name" value="Penicillin-binding protein 1a"/>
    <property type="match status" value="1"/>
</dbReference>
<keyword evidence="13 27" id="KW-0812">Transmembrane</keyword>
<evidence type="ECO:0000256" key="10">
    <source>
        <dbReference type="ARBA" id="ARBA00022670"/>
    </source>
</evidence>
<keyword evidence="12" id="KW-0808">Transferase</keyword>
<keyword evidence="19 27" id="KW-0472">Membrane</keyword>
<dbReference type="GO" id="GO:0009002">
    <property type="term" value="F:serine-type D-Ala-D-Ala carboxypeptidase activity"/>
    <property type="evidence" value="ECO:0007669"/>
    <property type="project" value="UniProtKB-EC"/>
</dbReference>
<keyword evidence="15" id="KW-0133">Cell shape</keyword>
<proteinExistence type="inferred from homology"/>
<evidence type="ECO:0000256" key="21">
    <source>
        <dbReference type="ARBA" id="ARBA00023268"/>
    </source>
</evidence>
<evidence type="ECO:0000256" key="8">
    <source>
        <dbReference type="ARBA" id="ARBA00022519"/>
    </source>
</evidence>
<dbReference type="InterPro" id="IPR050396">
    <property type="entry name" value="Glycosyltr_51/Transpeptidase"/>
</dbReference>
<protein>
    <recommendedName>
        <fullName evidence="6">Penicillin-binding protein 1A</fullName>
        <ecNumber evidence="24">2.4.99.28</ecNumber>
        <ecNumber evidence="5">3.4.16.4</ecNumber>
    </recommendedName>
</protein>
<evidence type="ECO:0000313" key="31">
    <source>
        <dbReference type="EMBL" id="KWA68196.1"/>
    </source>
</evidence>
<keyword evidence="10" id="KW-0645">Protease</keyword>
<evidence type="ECO:0000256" key="26">
    <source>
        <dbReference type="ARBA" id="ARBA00060592"/>
    </source>
</evidence>
<gene>
    <name evidence="31" type="ORF">WT44_01790</name>
</gene>
<keyword evidence="8" id="KW-0997">Cell inner membrane</keyword>
<comment type="similarity">
    <text evidence="4">In the N-terminal section; belongs to the glycosyltransferase 51 family.</text>
</comment>
<dbReference type="EMBL" id="LPHB01000005">
    <property type="protein sequence ID" value="KWA68196.1"/>
    <property type="molecule type" value="Genomic_DNA"/>
</dbReference>
<keyword evidence="22" id="KW-0961">Cell wall biogenesis/degradation</keyword>
<accession>A0A106PHB9</accession>
<comment type="similarity">
    <text evidence="3">In the C-terminal section; belongs to the transpeptidase family.</text>
</comment>
<dbReference type="PANTHER" id="PTHR32282">
    <property type="entry name" value="BINDING PROTEIN TRANSPEPTIDASE, PUTATIVE-RELATED"/>
    <property type="match status" value="1"/>
</dbReference>
<evidence type="ECO:0000256" key="20">
    <source>
        <dbReference type="ARBA" id="ARBA00023251"/>
    </source>
</evidence>
<dbReference type="UniPathway" id="UPA00219"/>
<dbReference type="GO" id="GO:0030288">
    <property type="term" value="C:outer membrane-bounded periplasmic space"/>
    <property type="evidence" value="ECO:0007669"/>
    <property type="project" value="TreeGrafter"/>
</dbReference>
<dbReference type="GO" id="GO:0008658">
    <property type="term" value="F:penicillin binding"/>
    <property type="evidence" value="ECO:0007669"/>
    <property type="project" value="InterPro"/>
</dbReference>
<comment type="pathway">
    <text evidence="2">Cell wall biogenesis; peptidoglycan biosynthesis.</text>
</comment>
<sequence length="798" mass="87307">MPMQSTSPTSPPPAPEPKKRPWWLKVLLGFAAVCVALVLCGALVLGYALVVASPNMPSLDALTDYRPKVPLRIYTSDHVLIGEFGEERRDIVHFKDVPDSLKKAILAIEDARFYDHGGVDLTGIIRAGFVALTNGHASQGASTITMQVARNFFLSSEKTYTRKIYEMLLAYRIERALTKDQILEVYMNQIYLGQRAYGFASAAHVYFGKDLKDLTLAEAAMLAGLPKAPSAYNPVVNPKRAKVRQEYILQRMLELNFISREQYDEAIAQPLVVKGAGREFSVHAEYVAEMVRQMMYAQYREETYTRGFNVVTTVDSADQQVAYSALRKGIMDYERRHGYRGPEGFIELPAGADDREQAIDDALLEHPDNGELIAAVVTAAAPRQITIAFIDGSSATLEGDSLRFAASALSANAQPNRRIRAGAIVRVVKNDDGKWTITQLPQVEGAFISIVPQDGAIRSLVGGFDYNKNKFNHVTQAWRQPGSSFKPFIYSASLDKGLGPATVINDGPLFFSAAETGGQPWEPKNYGGGFEGPMSMRTALQRSRNLVSIRILNHIGTKYAQQYITRFGFDAERHPAYLPMALGAGLVTPLQMAGAYSVFANGGYRVNPYLIAEVTDPNGAVVARAQPLVAEQNAPRAIDARNAYVMNSLLQSVAQRGTGAKTNMLKRTDLAGKTGTTNDSHDAWFAGYQHSLAAIAWIGYDNPRSLGDRETGGGLSLPVWIDYMGAALKSVPEFKPAMPDDVTTLGSELYFAEFTPGHGFVSTVGVAQAPAAQDAGEEEAPHVDEQEKQDIMNLFRGH</sequence>
<evidence type="ECO:0000256" key="7">
    <source>
        <dbReference type="ARBA" id="ARBA00022475"/>
    </source>
</evidence>
<dbReference type="Pfam" id="PF00912">
    <property type="entry name" value="Transgly"/>
    <property type="match status" value="1"/>
</dbReference>
<dbReference type="Gene3D" id="3.40.710.10">
    <property type="entry name" value="DD-peptidase/beta-lactamase superfamily"/>
    <property type="match status" value="2"/>
</dbReference>
<dbReference type="InterPro" id="IPR031376">
    <property type="entry name" value="PCB_OB"/>
</dbReference>
<dbReference type="GO" id="GO:0008360">
    <property type="term" value="P:regulation of cell shape"/>
    <property type="evidence" value="ECO:0007669"/>
    <property type="project" value="UniProtKB-KW"/>
</dbReference>
<dbReference type="EC" id="3.4.16.4" evidence="5"/>
<evidence type="ECO:0000259" key="30">
    <source>
        <dbReference type="Pfam" id="PF17092"/>
    </source>
</evidence>
<feature type="domain" description="Penicillin-binding protein transpeptidase" evidence="28">
    <location>
        <begin position="449"/>
        <end position="690"/>
    </location>
</feature>
<dbReference type="GO" id="GO:0008955">
    <property type="term" value="F:peptidoglycan glycosyltransferase activity"/>
    <property type="evidence" value="ECO:0007669"/>
    <property type="project" value="UniProtKB-EC"/>
</dbReference>
<dbReference type="InterPro" id="IPR023346">
    <property type="entry name" value="Lysozyme-like_dom_sf"/>
</dbReference>
<comment type="pathway">
    <text evidence="26">Glycan biosynthesis.</text>
</comment>
<evidence type="ECO:0000256" key="23">
    <source>
        <dbReference type="ARBA" id="ARBA00034000"/>
    </source>
</evidence>
<evidence type="ECO:0000256" key="17">
    <source>
        <dbReference type="ARBA" id="ARBA00022984"/>
    </source>
</evidence>
<evidence type="ECO:0000256" key="11">
    <source>
        <dbReference type="ARBA" id="ARBA00022676"/>
    </source>
</evidence>
<dbReference type="GO" id="GO:0071555">
    <property type="term" value="P:cell wall organization"/>
    <property type="evidence" value="ECO:0007669"/>
    <property type="project" value="UniProtKB-KW"/>
</dbReference>
<dbReference type="SUPFAM" id="SSF53955">
    <property type="entry name" value="Lysozyme-like"/>
    <property type="match status" value="1"/>
</dbReference>
<dbReference type="GO" id="GO:0005886">
    <property type="term" value="C:plasma membrane"/>
    <property type="evidence" value="ECO:0007669"/>
    <property type="project" value="UniProtKB-SubCell"/>
</dbReference>
<evidence type="ECO:0000256" key="14">
    <source>
        <dbReference type="ARBA" id="ARBA00022801"/>
    </source>
</evidence>
<evidence type="ECO:0000256" key="18">
    <source>
        <dbReference type="ARBA" id="ARBA00022989"/>
    </source>
</evidence>
<name>A0A106PHB9_9BURK</name>
<dbReference type="InterPro" id="IPR012338">
    <property type="entry name" value="Beta-lactam/transpept-like"/>
</dbReference>
<comment type="subcellular location">
    <subcellularLocation>
        <location evidence="1">Cell inner membrane</location>
        <topology evidence="1">Single-pass type II membrane protein</topology>
    </subcellularLocation>
</comment>
<dbReference type="Proteomes" id="UP000068603">
    <property type="component" value="Unassembled WGS sequence"/>
</dbReference>
<dbReference type="AlphaFoldDB" id="A0A106PHB9"/>
<feature type="domain" description="Glycosyl transferase family 51" evidence="29">
    <location>
        <begin position="80"/>
        <end position="252"/>
    </location>
</feature>
<keyword evidence="14" id="KW-0378">Hydrolase</keyword>
<dbReference type="GO" id="GO:0009252">
    <property type="term" value="P:peptidoglycan biosynthetic process"/>
    <property type="evidence" value="ECO:0007669"/>
    <property type="project" value="UniProtKB-UniPathway"/>
</dbReference>
<feature type="domain" description="Penicillin-binding protein OB-like" evidence="30">
    <location>
        <begin position="339"/>
        <end position="443"/>
    </location>
</feature>
<dbReference type="GO" id="GO:0046677">
    <property type="term" value="P:response to antibiotic"/>
    <property type="evidence" value="ECO:0007669"/>
    <property type="project" value="UniProtKB-KW"/>
</dbReference>
<keyword evidence="21" id="KW-0511">Multifunctional enzyme</keyword>